<dbReference type="FunFam" id="3.40.50.300:FF:000016">
    <property type="entry name" value="Oligopeptide ABC transporter ATP-binding component"/>
    <property type="match status" value="1"/>
</dbReference>
<gene>
    <name evidence="11" type="ORF">DKT75_19090</name>
</gene>
<dbReference type="PANTHER" id="PTHR43297">
    <property type="entry name" value="OLIGOPEPTIDE TRANSPORT ATP-BINDING PROTEIN APPD"/>
    <property type="match status" value="1"/>
</dbReference>
<dbReference type="CDD" id="cd03257">
    <property type="entry name" value="ABC_NikE_OppD_transporters"/>
    <property type="match status" value="1"/>
</dbReference>
<evidence type="ECO:0000256" key="2">
    <source>
        <dbReference type="ARBA" id="ARBA00005417"/>
    </source>
</evidence>
<evidence type="ECO:0000256" key="4">
    <source>
        <dbReference type="ARBA" id="ARBA00022475"/>
    </source>
</evidence>
<dbReference type="PANTHER" id="PTHR43297:SF2">
    <property type="entry name" value="DIPEPTIDE TRANSPORT ATP-BINDING PROTEIN DPPD"/>
    <property type="match status" value="1"/>
</dbReference>
<dbReference type="EMBL" id="QGKL01000042">
    <property type="protein sequence ID" value="PWQ93716.1"/>
    <property type="molecule type" value="Genomic_DNA"/>
</dbReference>
<dbReference type="InterPro" id="IPR003439">
    <property type="entry name" value="ABC_transporter-like_ATP-bd"/>
</dbReference>
<protein>
    <recommendedName>
        <fullName evidence="8">ABC-type dipeptide transporter</fullName>
        <ecNumber evidence="8">7.4.2.9</ecNumber>
    </recommendedName>
</protein>
<dbReference type="Gene3D" id="3.40.50.300">
    <property type="entry name" value="P-loop containing nucleotide triphosphate hydrolases"/>
    <property type="match status" value="1"/>
</dbReference>
<dbReference type="NCBIfam" id="TIGR01727">
    <property type="entry name" value="oligo_HPY"/>
    <property type="match status" value="1"/>
</dbReference>
<dbReference type="InterPro" id="IPR003593">
    <property type="entry name" value="AAA+_ATPase"/>
</dbReference>
<comment type="subcellular location">
    <subcellularLocation>
        <location evidence="1">Cell inner membrane</location>
        <topology evidence="1">Peripheral membrane protein</topology>
    </subcellularLocation>
</comment>
<dbReference type="InterPro" id="IPR013563">
    <property type="entry name" value="Oligopep_ABC_C"/>
</dbReference>
<dbReference type="PROSITE" id="PS50893">
    <property type="entry name" value="ABC_TRANSPORTER_2"/>
    <property type="match status" value="1"/>
</dbReference>
<keyword evidence="3" id="KW-0813">Transport</keyword>
<evidence type="ECO:0000313" key="11">
    <source>
        <dbReference type="EMBL" id="PWQ93716.1"/>
    </source>
</evidence>
<dbReference type="GO" id="GO:0005886">
    <property type="term" value="C:plasma membrane"/>
    <property type="evidence" value="ECO:0007669"/>
    <property type="project" value="UniProtKB-SubCell"/>
</dbReference>
<dbReference type="GO" id="GO:0016887">
    <property type="term" value="F:ATP hydrolysis activity"/>
    <property type="evidence" value="ECO:0007669"/>
    <property type="project" value="InterPro"/>
</dbReference>
<evidence type="ECO:0000256" key="9">
    <source>
        <dbReference type="ARBA" id="ARBA00047356"/>
    </source>
</evidence>
<keyword evidence="12" id="KW-1185">Reference proteome</keyword>
<dbReference type="Proteomes" id="UP000245506">
    <property type="component" value="Unassembled WGS sequence"/>
</dbReference>
<comment type="catalytic activity">
    <reaction evidence="9">
        <text>a dipeptide(out) + ATP + H2O = a dipeptide(in) + ADP + phosphate + H(+)</text>
        <dbReference type="Rhea" id="RHEA:23120"/>
        <dbReference type="ChEBI" id="CHEBI:15377"/>
        <dbReference type="ChEBI" id="CHEBI:15378"/>
        <dbReference type="ChEBI" id="CHEBI:30616"/>
        <dbReference type="ChEBI" id="CHEBI:43474"/>
        <dbReference type="ChEBI" id="CHEBI:90799"/>
        <dbReference type="ChEBI" id="CHEBI:456216"/>
        <dbReference type="EC" id="7.4.2.9"/>
    </reaction>
</comment>
<keyword evidence="4" id="KW-1003">Cell membrane</keyword>
<keyword evidence="5" id="KW-0547">Nucleotide-binding</keyword>
<dbReference type="InterPro" id="IPR017871">
    <property type="entry name" value="ABC_transporter-like_CS"/>
</dbReference>
<dbReference type="SMART" id="SM00382">
    <property type="entry name" value="AAA"/>
    <property type="match status" value="1"/>
</dbReference>
<dbReference type="InterPro" id="IPR027417">
    <property type="entry name" value="P-loop_NTPase"/>
</dbReference>
<organism evidence="11 12">
    <name type="scientific">Leucothrix arctica</name>
    <dbReference type="NCBI Taxonomy" id="1481894"/>
    <lineage>
        <taxon>Bacteria</taxon>
        <taxon>Pseudomonadati</taxon>
        <taxon>Pseudomonadota</taxon>
        <taxon>Gammaproteobacteria</taxon>
        <taxon>Thiotrichales</taxon>
        <taxon>Thiotrichaceae</taxon>
        <taxon>Leucothrix</taxon>
    </lineage>
</organism>
<accession>A0A317C4V7</accession>
<dbReference type="OrthoDB" id="9784450at2"/>
<dbReference type="InterPro" id="IPR050388">
    <property type="entry name" value="ABC_Ni/Peptide_Import"/>
</dbReference>
<name>A0A317C4V7_9GAMM</name>
<evidence type="ECO:0000256" key="8">
    <source>
        <dbReference type="ARBA" id="ARBA00038852"/>
    </source>
</evidence>
<feature type="domain" description="ABC transporter" evidence="10">
    <location>
        <begin position="6"/>
        <end position="263"/>
    </location>
</feature>
<keyword evidence="6 11" id="KW-0067">ATP-binding</keyword>
<dbReference type="GO" id="GO:0055085">
    <property type="term" value="P:transmembrane transport"/>
    <property type="evidence" value="ECO:0007669"/>
    <property type="project" value="UniProtKB-ARBA"/>
</dbReference>
<comment type="similarity">
    <text evidence="2">Belongs to the ABC transporter superfamily.</text>
</comment>
<evidence type="ECO:0000256" key="7">
    <source>
        <dbReference type="ARBA" id="ARBA00023136"/>
    </source>
</evidence>
<evidence type="ECO:0000259" key="10">
    <source>
        <dbReference type="PROSITE" id="PS50893"/>
    </source>
</evidence>
<dbReference type="GO" id="GO:0005524">
    <property type="term" value="F:ATP binding"/>
    <property type="evidence" value="ECO:0007669"/>
    <property type="project" value="UniProtKB-KW"/>
</dbReference>
<evidence type="ECO:0000256" key="5">
    <source>
        <dbReference type="ARBA" id="ARBA00022741"/>
    </source>
</evidence>
<dbReference type="RefSeq" id="WP_109825804.1">
    <property type="nucleotide sequence ID" value="NZ_QGKL01000042.1"/>
</dbReference>
<dbReference type="Pfam" id="PF00005">
    <property type="entry name" value="ABC_tran"/>
    <property type="match status" value="1"/>
</dbReference>
<evidence type="ECO:0000313" key="12">
    <source>
        <dbReference type="Proteomes" id="UP000245506"/>
    </source>
</evidence>
<comment type="caution">
    <text evidence="11">The sequence shown here is derived from an EMBL/GenBank/DDBJ whole genome shotgun (WGS) entry which is preliminary data.</text>
</comment>
<evidence type="ECO:0000256" key="6">
    <source>
        <dbReference type="ARBA" id="ARBA00022840"/>
    </source>
</evidence>
<dbReference type="GO" id="GO:0015833">
    <property type="term" value="P:peptide transport"/>
    <property type="evidence" value="ECO:0007669"/>
    <property type="project" value="InterPro"/>
</dbReference>
<evidence type="ECO:0000256" key="3">
    <source>
        <dbReference type="ARBA" id="ARBA00022448"/>
    </source>
</evidence>
<dbReference type="EC" id="7.4.2.9" evidence="8"/>
<dbReference type="Pfam" id="PF08352">
    <property type="entry name" value="oligo_HPY"/>
    <property type="match status" value="1"/>
</dbReference>
<reference evidence="11 12" key="1">
    <citation type="submission" date="2018-05" db="EMBL/GenBank/DDBJ databases">
        <title>Leucothrix arctica sp. nov., isolated from Arctic seawater.</title>
        <authorList>
            <person name="Choi A."/>
            <person name="Baek K."/>
        </authorList>
    </citation>
    <scope>NUCLEOTIDE SEQUENCE [LARGE SCALE GENOMIC DNA]</scope>
    <source>
        <strain evidence="11 12">IMCC9719</strain>
    </source>
</reference>
<dbReference type="PROSITE" id="PS00211">
    <property type="entry name" value="ABC_TRANSPORTER_1"/>
    <property type="match status" value="1"/>
</dbReference>
<sequence length="326" mass="36725">MRKKLLEYRNIAAQFNTIEGQTNTLNDIDLTIYEGMSLGIVGESGCGKSVTARLPIRLLPEPMFKVTNGDVIYHHNGEPFEVLKAKQNGKEINKIRGKEISMIFQEPMSSLSPIHTVGSQMIELIMQHTDMDKTEAKEHAIHMLERARVPRARDVYDDYTFQLSGGMRQRVMIAMGVSCSPRLLFADEPTTALDVTIQAQILGLIKDIQREQNMALVLITHDLAVVANMVEEIAVFYLGYIVEQGTTDQILKSPKHPYTKALIASIPTLHTNESLKPIKGSIPDPYSKITGCPFWMRCDKVTAKCREEVPPFVTHENEHKVRCFEA</sequence>
<keyword evidence="7" id="KW-0472">Membrane</keyword>
<evidence type="ECO:0000256" key="1">
    <source>
        <dbReference type="ARBA" id="ARBA00004417"/>
    </source>
</evidence>
<dbReference type="AlphaFoldDB" id="A0A317C4V7"/>
<dbReference type="SUPFAM" id="SSF52540">
    <property type="entry name" value="P-loop containing nucleoside triphosphate hydrolases"/>
    <property type="match status" value="1"/>
</dbReference>
<proteinExistence type="inferred from homology"/>